<evidence type="ECO:0000256" key="7">
    <source>
        <dbReference type="SAM" id="Coils"/>
    </source>
</evidence>
<name>A0ABT9W1L9_9BACI</name>
<organism evidence="9 10">
    <name type="scientific">Caldalkalibacillus horti</name>
    <dbReference type="NCBI Taxonomy" id="77523"/>
    <lineage>
        <taxon>Bacteria</taxon>
        <taxon>Bacillati</taxon>
        <taxon>Bacillota</taxon>
        <taxon>Bacilli</taxon>
        <taxon>Bacillales</taxon>
        <taxon>Bacillaceae</taxon>
        <taxon>Caldalkalibacillus</taxon>
    </lineage>
</organism>
<sequence>MKQVEFCLALEKHGITLAEKQKNQFERYFELLVEWNEKMNLTSITDVDGVYLKHFYDSISPAFFYSFTDVQKVMDVGAGAGFPSLPLKICFPHLKVTIVDSLQKRIHFLEHLANELELEEVEFVHARAEDAGQNVKYRQSYDLVLARAVARLAVLAELCLPFAKKGGEFLALKGAKGLEEAEEANKAISLLGGQLSKTHAFSLPEEEGERHIVLIKKGKETPKKYPRKVGVPNKQPLS</sequence>
<evidence type="ECO:0000256" key="3">
    <source>
        <dbReference type="ARBA" id="ARBA00022603"/>
    </source>
</evidence>
<dbReference type="EMBL" id="JAUSTY010000013">
    <property type="protein sequence ID" value="MDQ0167111.1"/>
    <property type="molecule type" value="Genomic_DNA"/>
</dbReference>
<keyword evidence="4 6" id="KW-0808">Transferase</keyword>
<dbReference type="NCBIfam" id="TIGR00138">
    <property type="entry name" value="rsmG_gidB"/>
    <property type="match status" value="1"/>
</dbReference>
<feature type="binding site" evidence="6">
    <location>
        <position position="82"/>
    </location>
    <ligand>
        <name>S-adenosyl-L-methionine</name>
        <dbReference type="ChEBI" id="CHEBI:59789"/>
    </ligand>
</feature>
<dbReference type="PANTHER" id="PTHR31760:SF0">
    <property type="entry name" value="S-ADENOSYL-L-METHIONINE-DEPENDENT METHYLTRANSFERASES SUPERFAMILY PROTEIN"/>
    <property type="match status" value="1"/>
</dbReference>
<dbReference type="HAMAP" id="MF_00074">
    <property type="entry name" value="16SrRNA_methyltr_G"/>
    <property type="match status" value="1"/>
</dbReference>
<feature type="coiled-coil region" evidence="7">
    <location>
        <begin position="99"/>
        <end position="129"/>
    </location>
</feature>
<dbReference type="GO" id="GO:0008168">
    <property type="term" value="F:methyltransferase activity"/>
    <property type="evidence" value="ECO:0007669"/>
    <property type="project" value="UniProtKB-KW"/>
</dbReference>
<dbReference type="PIRSF" id="PIRSF003078">
    <property type="entry name" value="GidB"/>
    <property type="match status" value="1"/>
</dbReference>
<dbReference type="Gene3D" id="3.40.50.150">
    <property type="entry name" value="Vaccinia Virus protein VP39"/>
    <property type="match status" value="1"/>
</dbReference>
<evidence type="ECO:0000256" key="2">
    <source>
        <dbReference type="ARBA" id="ARBA00022552"/>
    </source>
</evidence>
<comment type="similarity">
    <text evidence="6">Belongs to the methyltransferase superfamily. RNA methyltransferase RsmG family.</text>
</comment>
<keyword evidence="5 6" id="KW-0949">S-adenosyl-L-methionine</keyword>
<feature type="binding site" evidence="6">
    <location>
        <begin position="128"/>
        <end position="129"/>
    </location>
    <ligand>
        <name>S-adenosyl-L-methionine</name>
        <dbReference type="ChEBI" id="CHEBI:59789"/>
    </ligand>
</feature>
<proteinExistence type="inferred from homology"/>
<comment type="caution">
    <text evidence="9">The sequence shown here is derived from an EMBL/GenBank/DDBJ whole genome shotgun (WGS) entry which is preliminary data.</text>
</comment>
<dbReference type="RefSeq" id="WP_307395842.1">
    <property type="nucleotide sequence ID" value="NZ_BAAADK010000046.1"/>
</dbReference>
<protein>
    <recommendedName>
        <fullName evidence="6">Ribosomal RNA small subunit methyltransferase G</fullName>
        <ecNumber evidence="6">2.1.1.-</ecNumber>
    </recommendedName>
    <alternativeName>
        <fullName evidence="6">16S rRNA 7-methylguanosine methyltransferase</fullName>
        <shortName evidence="6">16S rRNA m7G methyltransferase</shortName>
    </alternativeName>
</protein>
<gene>
    <name evidence="6" type="primary">rsmG</name>
    <name evidence="9" type="ORF">J2S11_003036</name>
</gene>
<keyword evidence="3 6" id="KW-0489">Methyltransferase</keyword>
<feature type="region of interest" description="Disordered" evidence="8">
    <location>
        <begin position="216"/>
        <end position="238"/>
    </location>
</feature>
<evidence type="ECO:0000256" key="1">
    <source>
        <dbReference type="ARBA" id="ARBA00022490"/>
    </source>
</evidence>
<evidence type="ECO:0000256" key="6">
    <source>
        <dbReference type="HAMAP-Rule" id="MF_00074"/>
    </source>
</evidence>
<accession>A0ABT9W1L9</accession>
<evidence type="ECO:0000256" key="4">
    <source>
        <dbReference type="ARBA" id="ARBA00022679"/>
    </source>
</evidence>
<dbReference type="Proteomes" id="UP001235840">
    <property type="component" value="Unassembled WGS sequence"/>
</dbReference>
<dbReference type="Pfam" id="PF02527">
    <property type="entry name" value="GidB"/>
    <property type="match status" value="1"/>
</dbReference>
<dbReference type="SUPFAM" id="SSF53335">
    <property type="entry name" value="S-adenosyl-L-methionine-dependent methyltransferases"/>
    <property type="match status" value="1"/>
</dbReference>
<keyword evidence="2 6" id="KW-0698">rRNA processing</keyword>
<evidence type="ECO:0000313" key="9">
    <source>
        <dbReference type="EMBL" id="MDQ0167111.1"/>
    </source>
</evidence>
<dbReference type="InterPro" id="IPR029063">
    <property type="entry name" value="SAM-dependent_MTases_sf"/>
</dbReference>
<dbReference type="GO" id="GO:0032259">
    <property type="term" value="P:methylation"/>
    <property type="evidence" value="ECO:0007669"/>
    <property type="project" value="UniProtKB-KW"/>
</dbReference>
<dbReference type="InterPro" id="IPR003682">
    <property type="entry name" value="rRNA_ssu_MeTfrase_G"/>
</dbReference>
<evidence type="ECO:0000256" key="5">
    <source>
        <dbReference type="ARBA" id="ARBA00022691"/>
    </source>
</evidence>
<feature type="binding site" evidence="6">
    <location>
        <position position="77"/>
    </location>
    <ligand>
        <name>S-adenosyl-L-methionine</name>
        <dbReference type="ChEBI" id="CHEBI:59789"/>
    </ligand>
</feature>
<keyword evidence="7" id="KW-0175">Coiled coil</keyword>
<comment type="subcellular location">
    <subcellularLocation>
        <location evidence="6">Cytoplasm</location>
    </subcellularLocation>
</comment>
<evidence type="ECO:0000313" key="10">
    <source>
        <dbReference type="Proteomes" id="UP001235840"/>
    </source>
</evidence>
<evidence type="ECO:0000256" key="8">
    <source>
        <dbReference type="SAM" id="MobiDB-lite"/>
    </source>
</evidence>
<keyword evidence="10" id="KW-1185">Reference proteome</keyword>
<dbReference type="CDD" id="cd02440">
    <property type="entry name" value="AdoMet_MTases"/>
    <property type="match status" value="1"/>
</dbReference>
<comment type="caution">
    <text evidence="6">Lacks conserved residue(s) required for the propagation of feature annotation.</text>
</comment>
<dbReference type="EC" id="2.1.1.-" evidence="6"/>
<dbReference type="PANTHER" id="PTHR31760">
    <property type="entry name" value="S-ADENOSYL-L-METHIONINE-DEPENDENT METHYLTRANSFERASES SUPERFAMILY PROTEIN"/>
    <property type="match status" value="1"/>
</dbReference>
<feature type="binding site" evidence="6">
    <location>
        <position position="147"/>
    </location>
    <ligand>
        <name>S-adenosyl-L-methionine</name>
        <dbReference type="ChEBI" id="CHEBI:59789"/>
    </ligand>
</feature>
<keyword evidence="1 6" id="KW-0963">Cytoplasm</keyword>
<comment type="function">
    <text evidence="6">Specifically methylates the N7 position of guanine in position 535 of 16S rRNA.</text>
</comment>
<reference evidence="9 10" key="1">
    <citation type="submission" date="2023-07" db="EMBL/GenBank/DDBJ databases">
        <title>Genomic Encyclopedia of Type Strains, Phase IV (KMG-IV): sequencing the most valuable type-strain genomes for metagenomic binning, comparative biology and taxonomic classification.</title>
        <authorList>
            <person name="Goeker M."/>
        </authorList>
    </citation>
    <scope>NUCLEOTIDE SEQUENCE [LARGE SCALE GENOMIC DNA]</scope>
    <source>
        <strain evidence="9 10">DSM 12751</strain>
    </source>
</reference>